<sequence length="111" mass="11581">MEALRDAAAEADGHAQACRSAARRIQGITTALSGVSVDTGGMRSRSVRVERAKTKADGAAGTVRSARAALDRMMGELQAIARKYDHKADAARVDLRAAKSRLAAAMLEGTG</sequence>
<gene>
    <name evidence="1" type="ORF">ACFO60_20070</name>
</gene>
<organism evidence="1 2">
    <name type="scientific">Sphaerisporangium dianthi</name>
    <dbReference type="NCBI Taxonomy" id="1436120"/>
    <lineage>
        <taxon>Bacteria</taxon>
        <taxon>Bacillati</taxon>
        <taxon>Actinomycetota</taxon>
        <taxon>Actinomycetes</taxon>
        <taxon>Streptosporangiales</taxon>
        <taxon>Streptosporangiaceae</taxon>
        <taxon>Sphaerisporangium</taxon>
    </lineage>
</organism>
<dbReference type="RefSeq" id="WP_380842111.1">
    <property type="nucleotide sequence ID" value="NZ_JBHSFP010000013.1"/>
</dbReference>
<proteinExistence type="predicted"/>
<accession>A0ABV9CJ61</accession>
<name>A0ABV9CJ61_9ACTN</name>
<evidence type="ECO:0000313" key="1">
    <source>
        <dbReference type="EMBL" id="MFC4533076.1"/>
    </source>
</evidence>
<reference evidence="2" key="1">
    <citation type="journal article" date="2019" name="Int. J. Syst. Evol. Microbiol.">
        <title>The Global Catalogue of Microorganisms (GCM) 10K type strain sequencing project: providing services to taxonomists for standard genome sequencing and annotation.</title>
        <authorList>
            <consortium name="The Broad Institute Genomics Platform"/>
            <consortium name="The Broad Institute Genome Sequencing Center for Infectious Disease"/>
            <person name="Wu L."/>
            <person name="Ma J."/>
        </authorList>
    </citation>
    <scope>NUCLEOTIDE SEQUENCE [LARGE SCALE GENOMIC DNA]</scope>
    <source>
        <strain evidence="2">CGMCC 4.7132</strain>
    </source>
</reference>
<evidence type="ECO:0000313" key="2">
    <source>
        <dbReference type="Proteomes" id="UP001596004"/>
    </source>
</evidence>
<keyword evidence="2" id="KW-1185">Reference proteome</keyword>
<protein>
    <submittedName>
        <fullName evidence="1">Uncharacterized protein</fullName>
    </submittedName>
</protein>
<comment type="caution">
    <text evidence="1">The sequence shown here is derived from an EMBL/GenBank/DDBJ whole genome shotgun (WGS) entry which is preliminary data.</text>
</comment>
<dbReference type="Proteomes" id="UP001596004">
    <property type="component" value="Unassembled WGS sequence"/>
</dbReference>
<dbReference type="EMBL" id="JBHSFP010000013">
    <property type="protein sequence ID" value="MFC4533076.1"/>
    <property type="molecule type" value="Genomic_DNA"/>
</dbReference>